<accession>A0ABD1QNC5</accession>
<organism evidence="5 6">
    <name type="scientific">Forsythia ovata</name>
    <dbReference type="NCBI Taxonomy" id="205694"/>
    <lineage>
        <taxon>Eukaryota</taxon>
        <taxon>Viridiplantae</taxon>
        <taxon>Streptophyta</taxon>
        <taxon>Embryophyta</taxon>
        <taxon>Tracheophyta</taxon>
        <taxon>Spermatophyta</taxon>
        <taxon>Magnoliopsida</taxon>
        <taxon>eudicotyledons</taxon>
        <taxon>Gunneridae</taxon>
        <taxon>Pentapetalae</taxon>
        <taxon>asterids</taxon>
        <taxon>lamiids</taxon>
        <taxon>Lamiales</taxon>
        <taxon>Oleaceae</taxon>
        <taxon>Forsythieae</taxon>
        <taxon>Forsythia</taxon>
    </lineage>
</organism>
<dbReference type="InterPro" id="IPR039271">
    <property type="entry name" value="Kiwellin-like"/>
</dbReference>
<evidence type="ECO:0000256" key="3">
    <source>
        <dbReference type="ARBA" id="ARBA00022729"/>
    </source>
</evidence>
<evidence type="ECO:0000256" key="2">
    <source>
        <dbReference type="ARBA" id="ARBA00022525"/>
    </source>
</evidence>
<comment type="subcellular location">
    <subcellularLocation>
        <location evidence="1">Secreted</location>
    </subcellularLocation>
</comment>
<evidence type="ECO:0000256" key="4">
    <source>
        <dbReference type="SAM" id="SignalP"/>
    </source>
</evidence>
<gene>
    <name evidence="5" type="ORF">Fot_46734</name>
</gene>
<keyword evidence="3 4" id="KW-0732">Signal</keyword>
<keyword evidence="2" id="KW-0964">Secreted</keyword>
<dbReference type="AlphaFoldDB" id="A0ABD1QNC5"/>
<dbReference type="EMBL" id="JBFOLJ010000014">
    <property type="protein sequence ID" value="KAL2477720.1"/>
    <property type="molecule type" value="Genomic_DNA"/>
</dbReference>
<evidence type="ECO:0000256" key="1">
    <source>
        <dbReference type="ARBA" id="ARBA00004613"/>
    </source>
</evidence>
<dbReference type="Pfam" id="PF24300">
    <property type="entry name" value="KWL1"/>
    <property type="match status" value="1"/>
</dbReference>
<sequence>MKNFSIGALLFVVLFLSTHFSEARYQVCKPSGDIIGKKPPPGQCNQENDSDCCKQGGSLTQSTNVHLRCREALRQFSPLIVSRRVEMEAHHQNVTTSTTQITHRLLHYQLDGTVEGQGALTISQ</sequence>
<dbReference type="Proteomes" id="UP001604277">
    <property type="component" value="Unassembled WGS sequence"/>
</dbReference>
<comment type="caution">
    <text evidence="5">The sequence shown here is derived from an EMBL/GenBank/DDBJ whole genome shotgun (WGS) entry which is preliminary data.</text>
</comment>
<dbReference type="GO" id="GO:0005576">
    <property type="term" value="C:extracellular region"/>
    <property type="evidence" value="ECO:0007669"/>
    <property type="project" value="UniProtKB-SubCell"/>
</dbReference>
<evidence type="ECO:0000313" key="6">
    <source>
        <dbReference type="Proteomes" id="UP001604277"/>
    </source>
</evidence>
<keyword evidence="6" id="KW-1185">Reference proteome</keyword>
<name>A0ABD1QNC5_9LAMI</name>
<proteinExistence type="predicted"/>
<protein>
    <submittedName>
        <fullName evidence="5">Ripening-related protein 1-like</fullName>
    </submittedName>
</protein>
<reference evidence="6" key="1">
    <citation type="submission" date="2024-07" db="EMBL/GenBank/DDBJ databases">
        <title>Two chromosome-level genome assemblies of Korean endemic species Abeliophyllum distichum and Forsythia ovata (Oleaceae).</title>
        <authorList>
            <person name="Jang H."/>
        </authorList>
    </citation>
    <scope>NUCLEOTIDE SEQUENCE [LARGE SCALE GENOMIC DNA]</scope>
</reference>
<feature type="signal peptide" evidence="4">
    <location>
        <begin position="1"/>
        <end position="23"/>
    </location>
</feature>
<feature type="chain" id="PRO_5044812228" evidence="4">
    <location>
        <begin position="24"/>
        <end position="124"/>
    </location>
</feature>
<evidence type="ECO:0000313" key="5">
    <source>
        <dbReference type="EMBL" id="KAL2477720.1"/>
    </source>
</evidence>